<name>A0ACB7WTA7_DIOAL</name>
<sequence length="661" mass="73439">MTRLASLKLLLLALHCCYLLVPSQSSLNNEVSALIAFKRAIFEDPLRVLSDWNVIDGNPCNWTGIYCSRTLNRVITLNLSSSSLKGFLTPEVGLLNFLQQLILNDNLLLGTIPRQIGLLKRLSLLDLSVNRLSGPIPPEIGNLTNAVKIDLHSNGLTGNVPPELGNLLSLTELRLDRNRLDGSFPGSNSLSSSSSPDGMSASKGHNTGLCRLPRLRNADFSYNFLVGLIPACLKYLPRTSFEGNCLQDKYAILQRSTEKCGALTKSKGAIEEAYKHSSEQPDHRKQSQPEWLVILEIITGSLMFVFCISALATALKLCKPKSSQTLPWKRSSNCENQLKSSVDGEVLKNIARIYRQELEVACEDFSNIIGTYPDSIIYKGTMVGGQEIAVVSLCISKDQWTSYLEFYFQNKVAALARLNHGNISKLLGFCKEDDPFTRMLIFNYASNGTLAEHLHYGEECRLSWLRRMKIAIGIARGLKYLHTELQPPFTICDLNSNSVYLTEDFSPKLVDFESRKTIFSKSKMIGGPCSSSGRFYGFMDSLEHRHMDVQGNTFAFGVLLLEIVSGRPPFCKDRGSLVNWAMEYLQNPEEIDRLVDPELKNVKHDDLAVICSVVSLCLESDPTKRPSMQIICSVLENGIDTSTASILKDSPLAWAELALSS</sequence>
<accession>A0ACB7WTA7</accession>
<comment type="caution">
    <text evidence="1">The sequence shown here is derived from an EMBL/GenBank/DDBJ whole genome shotgun (WGS) entry which is preliminary data.</text>
</comment>
<evidence type="ECO:0000313" key="2">
    <source>
        <dbReference type="Proteomes" id="UP000827976"/>
    </source>
</evidence>
<protein>
    <submittedName>
        <fullName evidence="1">Non-specific serine/threonine protein kinase protein</fullName>
        <ecNumber evidence="1">2.7.11.1</ecNumber>
    </submittedName>
</protein>
<keyword evidence="1" id="KW-0723">Serine/threonine-protein kinase</keyword>
<keyword evidence="2" id="KW-1185">Reference proteome</keyword>
<reference evidence="2" key="1">
    <citation type="journal article" date="2022" name="Nat. Commun.">
        <title>Chromosome evolution and the genetic basis of agronomically important traits in greater yam.</title>
        <authorList>
            <person name="Bredeson J.V."/>
            <person name="Lyons J.B."/>
            <person name="Oniyinde I.O."/>
            <person name="Okereke N.R."/>
            <person name="Kolade O."/>
            <person name="Nnabue I."/>
            <person name="Nwadili C.O."/>
            <person name="Hribova E."/>
            <person name="Parker M."/>
            <person name="Nwogha J."/>
            <person name="Shu S."/>
            <person name="Carlson J."/>
            <person name="Kariba R."/>
            <person name="Muthemba S."/>
            <person name="Knop K."/>
            <person name="Barton G.J."/>
            <person name="Sherwood A.V."/>
            <person name="Lopez-Montes A."/>
            <person name="Asiedu R."/>
            <person name="Jamnadass R."/>
            <person name="Muchugi A."/>
            <person name="Goodstein D."/>
            <person name="Egesi C.N."/>
            <person name="Featherston J."/>
            <person name="Asfaw A."/>
            <person name="Simpson G.G."/>
            <person name="Dolezel J."/>
            <person name="Hendre P.S."/>
            <person name="Van Deynze A."/>
            <person name="Kumar P.L."/>
            <person name="Obidiegwu J.E."/>
            <person name="Bhattacharjee R."/>
            <person name="Rokhsar D.S."/>
        </authorList>
    </citation>
    <scope>NUCLEOTIDE SEQUENCE [LARGE SCALE GENOMIC DNA]</scope>
    <source>
        <strain evidence="2">cv. TDa95/00328</strain>
    </source>
</reference>
<dbReference type="EC" id="2.7.11.1" evidence="1"/>
<proteinExistence type="predicted"/>
<evidence type="ECO:0000313" key="1">
    <source>
        <dbReference type="EMBL" id="KAH7691782.1"/>
    </source>
</evidence>
<gene>
    <name evidence="1" type="ORF">IHE45_01G020000</name>
</gene>
<dbReference type="EMBL" id="CM037011">
    <property type="protein sequence ID" value="KAH7691782.1"/>
    <property type="molecule type" value="Genomic_DNA"/>
</dbReference>
<keyword evidence="1" id="KW-0808">Transferase</keyword>
<organism evidence="1 2">
    <name type="scientific">Dioscorea alata</name>
    <name type="common">Purple yam</name>
    <dbReference type="NCBI Taxonomy" id="55571"/>
    <lineage>
        <taxon>Eukaryota</taxon>
        <taxon>Viridiplantae</taxon>
        <taxon>Streptophyta</taxon>
        <taxon>Embryophyta</taxon>
        <taxon>Tracheophyta</taxon>
        <taxon>Spermatophyta</taxon>
        <taxon>Magnoliopsida</taxon>
        <taxon>Liliopsida</taxon>
        <taxon>Dioscoreales</taxon>
        <taxon>Dioscoreaceae</taxon>
        <taxon>Dioscorea</taxon>
    </lineage>
</organism>
<keyword evidence="1" id="KW-0418">Kinase</keyword>
<dbReference type="Proteomes" id="UP000827976">
    <property type="component" value="Chromosome 1"/>
</dbReference>